<sequence length="249" mass="28001">MLQQIKTVAHERTRPSLHYSFARTPAEVMEAQRLRYKVFAEEMGAKLSGHDGLDRDGFDAFCEHLLVRDVESGKVVGTYRILDPQMAGEAGGYYSAGEFDLTRLMHLSPSMVELGRACVHRDYRSGATISLLWAGLAKFMVKNGYEYLIGCASIGMADGGHMAANLYEQLKDKHLAPVEYRVFPRCRLPIEALQNDMPADSPALLKGYLRLGAYICGEPHWDPDFNAADLLIMLPLARMNRRYADHFLK</sequence>
<dbReference type="SUPFAM" id="SSF55729">
    <property type="entry name" value="Acyl-CoA N-acyltransferases (Nat)"/>
    <property type="match status" value="1"/>
</dbReference>
<dbReference type="Proteomes" id="UP000245081">
    <property type="component" value="Unassembled WGS sequence"/>
</dbReference>
<dbReference type="InterPro" id="IPR052351">
    <property type="entry name" value="Ornithine_N-alpha-AT"/>
</dbReference>
<dbReference type="AlphaFoldDB" id="A0A2R5F448"/>
<evidence type="ECO:0000313" key="11">
    <source>
        <dbReference type="EMBL" id="GBG13207.1"/>
    </source>
</evidence>
<dbReference type="EC" id="2.3.2.30" evidence="7"/>
<keyword evidence="5" id="KW-0012">Acyltransferase</keyword>
<dbReference type="RefSeq" id="WP_109014435.1">
    <property type="nucleotide sequence ID" value="NZ_BDOQ01000003.1"/>
</dbReference>
<dbReference type="GO" id="GO:0006629">
    <property type="term" value="P:lipid metabolic process"/>
    <property type="evidence" value="ECO:0007669"/>
    <property type="project" value="UniProtKB-KW"/>
</dbReference>
<evidence type="ECO:0000256" key="7">
    <source>
        <dbReference type="ARBA" id="ARBA00039058"/>
    </source>
</evidence>
<name>A0A2R5F448_9PROT</name>
<comment type="caution">
    <text evidence="11">The sequence shown here is derived from an EMBL/GenBank/DDBJ whole genome shotgun (WGS) entry which is preliminary data.</text>
</comment>
<evidence type="ECO:0000256" key="5">
    <source>
        <dbReference type="ARBA" id="ARBA00023315"/>
    </source>
</evidence>
<evidence type="ECO:0000256" key="6">
    <source>
        <dbReference type="ARBA" id="ARBA00038095"/>
    </source>
</evidence>
<evidence type="ECO:0000256" key="3">
    <source>
        <dbReference type="ARBA" id="ARBA00022679"/>
    </source>
</evidence>
<dbReference type="GO" id="GO:0043810">
    <property type="term" value="F:ornithine-acyl [acyl carrier protein] N-acyltransferase activity"/>
    <property type="evidence" value="ECO:0007669"/>
    <property type="project" value="UniProtKB-EC"/>
</dbReference>
<dbReference type="PANTHER" id="PTHR37323:SF1">
    <property type="entry name" value="L-ORNITHINE N(ALPHA)-ACYLTRANSFERASE"/>
    <property type="match status" value="1"/>
</dbReference>
<keyword evidence="3" id="KW-0808">Transferase</keyword>
<dbReference type="EMBL" id="BDOQ01000003">
    <property type="protein sequence ID" value="GBG13207.1"/>
    <property type="molecule type" value="Genomic_DNA"/>
</dbReference>
<evidence type="ECO:0000256" key="1">
    <source>
        <dbReference type="ARBA" id="ARBA00005189"/>
    </source>
</evidence>
<protein>
    <recommendedName>
        <fullName evidence="8">L-ornithine N(alpha)-acyltransferase</fullName>
        <ecNumber evidence="7">2.3.2.30</ecNumber>
    </recommendedName>
</protein>
<organism evidence="11 12">
    <name type="scientific">Novimethylophilus kurashikiensis</name>
    <dbReference type="NCBI Taxonomy" id="1825523"/>
    <lineage>
        <taxon>Bacteria</taxon>
        <taxon>Pseudomonadati</taxon>
        <taxon>Pseudomonadota</taxon>
        <taxon>Betaproteobacteria</taxon>
        <taxon>Nitrosomonadales</taxon>
        <taxon>Methylophilaceae</taxon>
        <taxon>Novimethylophilus</taxon>
    </lineage>
</organism>
<evidence type="ECO:0000256" key="10">
    <source>
        <dbReference type="ARBA" id="ARBA00047785"/>
    </source>
</evidence>
<evidence type="ECO:0000256" key="4">
    <source>
        <dbReference type="ARBA" id="ARBA00023098"/>
    </source>
</evidence>
<dbReference type="Gene3D" id="3.40.630.30">
    <property type="match status" value="1"/>
</dbReference>
<dbReference type="PANTHER" id="PTHR37323">
    <property type="entry name" value="GCN5-RELATED N-ACETYLTRANSFERASE"/>
    <property type="match status" value="1"/>
</dbReference>
<evidence type="ECO:0000256" key="2">
    <source>
        <dbReference type="ARBA" id="ARBA00022516"/>
    </source>
</evidence>
<accession>A0A2R5F448</accession>
<keyword evidence="12" id="KW-1185">Reference proteome</keyword>
<evidence type="ECO:0000256" key="8">
    <source>
        <dbReference type="ARBA" id="ARBA00039866"/>
    </source>
</evidence>
<dbReference type="InterPro" id="IPR016181">
    <property type="entry name" value="Acyl_CoA_acyltransferase"/>
</dbReference>
<dbReference type="Pfam" id="PF13444">
    <property type="entry name" value="Acetyltransf_5"/>
    <property type="match status" value="1"/>
</dbReference>
<comment type="catalytic activity">
    <reaction evidence="10">
        <text>a (3R)-hydroxyacyl-[ACP] + L-ornithine = a lyso-ornithine lipid + holo-[ACP] + H(+)</text>
        <dbReference type="Rhea" id="RHEA:20633"/>
        <dbReference type="Rhea" id="RHEA-COMP:9685"/>
        <dbReference type="Rhea" id="RHEA-COMP:9945"/>
        <dbReference type="ChEBI" id="CHEBI:15378"/>
        <dbReference type="ChEBI" id="CHEBI:46911"/>
        <dbReference type="ChEBI" id="CHEBI:64479"/>
        <dbReference type="ChEBI" id="CHEBI:78827"/>
        <dbReference type="ChEBI" id="CHEBI:138482"/>
        <dbReference type="EC" id="2.3.2.30"/>
    </reaction>
    <physiologicalReaction direction="left-to-right" evidence="10">
        <dbReference type="Rhea" id="RHEA:20634"/>
    </physiologicalReaction>
</comment>
<dbReference type="OrthoDB" id="9787072at2"/>
<comment type="pathway">
    <text evidence="1">Lipid metabolism.</text>
</comment>
<gene>
    <name evidence="11" type="ORF">NMK_0751</name>
</gene>
<keyword evidence="4" id="KW-0443">Lipid metabolism</keyword>
<comment type="similarity">
    <text evidence="6">Belongs to the acetyltransferase family. OlsB subfamily.</text>
</comment>
<keyword evidence="2" id="KW-0444">Lipid biosynthesis</keyword>
<reference evidence="11 12" key="1">
    <citation type="journal article" date="2018" name="Environ. Microbiol.">
        <title>Isolation and genomic characterization of Novimethylophilus kurashikiensis gen. nov. sp. nov., a new lanthanide-dependent methylotrophic species of Methylophilaceae.</title>
        <authorList>
            <person name="Lv H."/>
            <person name="Sahin N."/>
            <person name="Tani A."/>
        </authorList>
    </citation>
    <scope>NUCLEOTIDE SEQUENCE [LARGE SCALE GENOMIC DNA]</scope>
    <source>
        <strain evidence="11 12">La2-4</strain>
    </source>
</reference>
<evidence type="ECO:0000313" key="12">
    <source>
        <dbReference type="Proteomes" id="UP000245081"/>
    </source>
</evidence>
<evidence type="ECO:0000256" key="9">
    <source>
        <dbReference type="ARBA" id="ARBA00045724"/>
    </source>
</evidence>
<proteinExistence type="inferred from homology"/>
<comment type="function">
    <text evidence="9">Catalyzes the first step in the biosynthesis of ornithine lipids, which are phosphorus-free membrane lipids. Catalyzes the 3-hydroxyacyl-acyl carrier protein-dependent acylation of ornithine to form lyso-ornithine lipid (LOL).</text>
</comment>